<evidence type="ECO:0000313" key="1">
    <source>
        <dbReference type="Proteomes" id="UP000887566"/>
    </source>
</evidence>
<keyword evidence="1" id="KW-1185">Reference proteome</keyword>
<reference evidence="2" key="1">
    <citation type="submission" date="2022-11" db="UniProtKB">
        <authorList>
            <consortium name="WormBaseParasite"/>
        </authorList>
    </citation>
    <scope>IDENTIFICATION</scope>
</reference>
<evidence type="ECO:0000313" key="2">
    <source>
        <dbReference type="WBParaSite" id="PSAMB.scaffold3313size18791.g21049.t1"/>
    </source>
</evidence>
<name>A0A914W760_9BILA</name>
<sequence length="97" mass="10386">MVMRDKMEHVDTTEQHCFKMGAINRTLSAWLHGNPSGRRARSVSISLFLSVVIGRWTGSHKGGSGHDSDSTCSDAAALVAGASTPGTLQRCCVWAPE</sequence>
<proteinExistence type="predicted"/>
<dbReference type="Proteomes" id="UP000887566">
    <property type="component" value="Unplaced"/>
</dbReference>
<protein>
    <submittedName>
        <fullName evidence="2">Uncharacterized protein</fullName>
    </submittedName>
</protein>
<organism evidence="1 2">
    <name type="scientific">Plectus sambesii</name>
    <dbReference type="NCBI Taxonomy" id="2011161"/>
    <lineage>
        <taxon>Eukaryota</taxon>
        <taxon>Metazoa</taxon>
        <taxon>Ecdysozoa</taxon>
        <taxon>Nematoda</taxon>
        <taxon>Chromadorea</taxon>
        <taxon>Plectida</taxon>
        <taxon>Plectina</taxon>
        <taxon>Plectoidea</taxon>
        <taxon>Plectidae</taxon>
        <taxon>Plectus</taxon>
    </lineage>
</organism>
<accession>A0A914W760</accession>
<dbReference type="WBParaSite" id="PSAMB.scaffold3313size18791.g21049.t1">
    <property type="protein sequence ID" value="PSAMB.scaffold3313size18791.g21049.t1"/>
    <property type="gene ID" value="PSAMB.scaffold3313size18791.g21049"/>
</dbReference>
<dbReference type="AlphaFoldDB" id="A0A914W760"/>